<gene>
    <name evidence="11" type="ORF">GW7_04565</name>
</gene>
<evidence type="ECO:0000259" key="10">
    <source>
        <dbReference type="PROSITE" id="PS51406"/>
    </source>
</evidence>
<evidence type="ECO:0000256" key="8">
    <source>
        <dbReference type="SAM" id="MobiDB-lite"/>
    </source>
</evidence>
<sequence length="447" mass="50758">MLLGCLLLLVATMTVAQGSRQQVDSEQRNPPPREHVRQLDGNWMEQLKSELKNSTLRQQKLEEYIQAIMGLELQQAQKNIVQKHMAPMLELGTSLLNQTTNQTLKLTDMEAQVLSQMSHIKFQMLEALLTTDKLEKQLQKQSHEPHLLHGHNRNPAVESQQQAQLASLNSLKEQLQQLLDLQNSTLTSIHHSLQAASNSSSRMEQKQRQLLENLQQLMSLGEQGPGGAVLGFQDCEDIHRSGISVDNVYTIFVPNVKDPKRVFCVMDTDGSAWTVIQRREDGTVSFQQNWEDYKQGFGDPAGEYWLGNEVVHQLTSSKSYSLRVEMEDWDGKTFSANFEHFQLGSEEQFYRIFLDKHSGVALLQGQLILENSNFSTSDADHDNCLCECSKTMSGGWWFAACGASNLNGIYYPADQHLHKINGIRWHHTHGPTYSLRATRMMIRPLIS</sequence>
<reference evidence="11 12" key="1">
    <citation type="journal article" date="2011" name="Nature">
        <title>Genome sequencing reveals insights into physiology and longevity of the naked mole rat.</title>
        <authorList>
            <person name="Kim E.B."/>
            <person name="Fang X."/>
            <person name="Fushan A.A."/>
            <person name="Huang Z."/>
            <person name="Lobanov A.V."/>
            <person name="Han L."/>
            <person name="Marino S.M."/>
            <person name="Sun X."/>
            <person name="Turanov A.A."/>
            <person name="Yang P."/>
            <person name="Yim S.H."/>
            <person name="Zhao X."/>
            <person name="Kasaikina M.V."/>
            <person name="Stoletzki N."/>
            <person name="Peng C."/>
            <person name="Polak P."/>
            <person name="Xiong Z."/>
            <person name="Kiezun A."/>
            <person name="Zhu Y."/>
            <person name="Chen Y."/>
            <person name="Kryukov G.V."/>
            <person name="Zhang Q."/>
            <person name="Peshkin L."/>
            <person name="Yang L."/>
            <person name="Bronson R.T."/>
            <person name="Buffenstein R."/>
            <person name="Wang B."/>
            <person name="Han C."/>
            <person name="Li Q."/>
            <person name="Chen L."/>
            <person name="Zhao W."/>
            <person name="Sunyaev S.R."/>
            <person name="Park T.J."/>
            <person name="Zhang G."/>
            <person name="Wang J."/>
            <person name="Gladyshev V.N."/>
        </authorList>
    </citation>
    <scope>NUCLEOTIDE SEQUENCE [LARGE SCALE GENOMIC DNA]</scope>
</reference>
<keyword evidence="2" id="KW-0964">Secreted</keyword>
<dbReference type="FunFam" id="3.90.215.10:FF:000001">
    <property type="entry name" value="Tenascin isoform 1"/>
    <property type="match status" value="1"/>
</dbReference>
<accession>G5AJQ7</accession>
<feature type="compositionally biased region" description="Basic and acidic residues" evidence="8">
    <location>
        <begin position="136"/>
        <end position="147"/>
    </location>
</feature>
<dbReference type="GO" id="GO:0005576">
    <property type="term" value="C:extracellular region"/>
    <property type="evidence" value="ECO:0007669"/>
    <property type="project" value="UniProtKB-SubCell"/>
</dbReference>
<organism evidence="11 12">
    <name type="scientific">Heterocephalus glaber</name>
    <name type="common">Naked mole rat</name>
    <dbReference type="NCBI Taxonomy" id="10181"/>
    <lineage>
        <taxon>Eukaryota</taxon>
        <taxon>Metazoa</taxon>
        <taxon>Chordata</taxon>
        <taxon>Craniata</taxon>
        <taxon>Vertebrata</taxon>
        <taxon>Euteleostomi</taxon>
        <taxon>Mammalia</taxon>
        <taxon>Eutheria</taxon>
        <taxon>Euarchontoglires</taxon>
        <taxon>Glires</taxon>
        <taxon>Rodentia</taxon>
        <taxon>Hystricomorpha</taxon>
        <taxon>Bathyergidae</taxon>
        <taxon>Heterocephalus</taxon>
    </lineage>
</organism>
<evidence type="ECO:0000256" key="3">
    <source>
        <dbReference type="ARBA" id="ARBA00022657"/>
    </source>
</evidence>
<keyword evidence="5" id="KW-0175">Coiled coil</keyword>
<dbReference type="Gene3D" id="4.10.530.10">
    <property type="entry name" value="Gamma-fibrinogen Carboxyl Terminal Fragment, domain 2"/>
    <property type="match status" value="1"/>
</dbReference>
<dbReference type="InterPro" id="IPR036056">
    <property type="entry name" value="Fibrinogen-like_C"/>
</dbReference>
<dbReference type="eggNOG" id="KOG2579">
    <property type="taxonomic scope" value="Eukaryota"/>
</dbReference>
<keyword evidence="6" id="KW-1015">Disulfide bond</keyword>
<feature type="region of interest" description="Disordered" evidence="8">
    <location>
        <begin position="136"/>
        <end position="164"/>
    </location>
</feature>
<evidence type="ECO:0000256" key="9">
    <source>
        <dbReference type="SAM" id="SignalP"/>
    </source>
</evidence>
<dbReference type="FunCoup" id="G5AJQ7">
    <property type="interactions" value="684"/>
</dbReference>
<evidence type="ECO:0000313" key="12">
    <source>
        <dbReference type="Proteomes" id="UP000006813"/>
    </source>
</evidence>
<dbReference type="CDD" id="cd00087">
    <property type="entry name" value="FReD"/>
    <property type="match status" value="1"/>
</dbReference>
<dbReference type="InterPro" id="IPR037579">
    <property type="entry name" value="FIB_ANG-like"/>
</dbReference>
<dbReference type="InterPro" id="IPR057439">
    <property type="entry name" value="ANG-1/2/4"/>
</dbReference>
<dbReference type="InterPro" id="IPR014716">
    <property type="entry name" value="Fibrinogen_a/b/g_C_1"/>
</dbReference>
<dbReference type="GO" id="GO:0001525">
    <property type="term" value="P:angiogenesis"/>
    <property type="evidence" value="ECO:0007669"/>
    <property type="project" value="UniProtKB-KW"/>
</dbReference>
<dbReference type="PANTHER" id="PTHR47221">
    <property type="entry name" value="FIBRINOGEN ALPHA CHAIN"/>
    <property type="match status" value="1"/>
</dbReference>
<evidence type="ECO:0000256" key="2">
    <source>
        <dbReference type="ARBA" id="ARBA00022525"/>
    </source>
</evidence>
<dbReference type="PANTHER" id="PTHR47221:SF6">
    <property type="entry name" value="FIBRINOGEN ALPHA CHAIN"/>
    <property type="match status" value="1"/>
</dbReference>
<keyword evidence="4 9" id="KW-0732">Signal</keyword>
<dbReference type="SMART" id="SM00186">
    <property type="entry name" value="FBG"/>
    <property type="match status" value="1"/>
</dbReference>
<evidence type="ECO:0000313" key="11">
    <source>
        <dbReference type="EMBL" id="EHA97267.1"/>
    </source>
</evidence>
<keyword evidence="7" id="KW-0325">Glycoprotein</keyword>
<evidence type="ECO:0000256" key="6">
    <source>
        <dbReference type="ARBA" id="ARBA00023157"/>
    </source>
</evidence>
<dbReference type="InterPro" id="IPR002181">
    <property type="entry name" value="Fibrinogen_a/b/g_C_dom"/>
</dbReference>
<dbReference type="SUPFAM" id="SSF56496">
    <property type="entry name" value="Fibrinogen C-terminal domain-like"/>
    <property type="match status" value="1"/>
</dbReference>
<dbReference type="Gene3D" id="3.90.215.10">
    <property type="entry name" value="Gamma Fibrinogen, chain A, domain 1"/>
    <property type="match status" value="1"/>
</dbReference>
<feature type="signal peptide" evidence="9">
    <location>
        <begin position="1"/>
        <end position="18"/>
    </location>
</feature>
<proteinExistence type="predicted"/>
<dbReference type="PROSITE" id="PS00514">
    <property type="entry name" value="FIBRINOGEN_C_1"/>
    <property type="match status" value="1"/>
</dbReference>
<evidence type="ECO:0000256" key="7">
    <source>
        <dbReference type="ARBA" id="ARBA00023180"/>
    </source>
</evidence>
<evidence type="ECO:0000256" key="4">
    <source>
        <dbReference type="ARBA" id="ARBA00022729"/>
    </source>
</evidence>
<dbReference type="STRING" id="10181.G5AJQ7"/>
<dbReference type="Pfam" id="PF00147">
    <property type="entry name" value="Fibrinogen_C"/>
    <property type="match status" value="1"/>
</dbReference>
<feature type="chain" id="PRO_5003473444" evidence="9">
    <location>
        <begin position="19"/>
        <end position="447"/>
    </location>
</feature>
<dbReference type="InterPro" id="IPR020837">
    <property type="entry name" value="Fibrinogen_CS"/>
</dbReference>
<dbReference type="AlphaFoldDB" id="G5AJQ7"/>
<dbReference type="PROSITE" id="PS51406">
    <property type="entry name" value="FIBRINOGEN_C_2"/>
    <property type="match status" value="1"/>
</dbReference>
<comment type="subcellular location">
    <subcellularLocation>
        <location evidence="1">Secreted</location>
    </subcellularLocation>
</comment>
<dbReference type="GO" id="GO:0007596">
    <property type="term" value="P:blood coagulation"/>
    <property type="evidence" value="ECO:0007669"/>
    <property type="project" value="InterPro"/>
</dbReference>
<evidence type="ECO:0000256" key="5">
    <source>
        <dbReference type="ARBA" id="ARBA00023054"/>
    </source>
</evidence>
<dbReference type="Proteomes" id="UP000006813">
    <property type="component" value="Unassembled WGS sequence"/>
</dbReference>
<keyword evidence="3" id="KW-0037">Angiogenesis</keyword>
<evidence type="ECO:0000256" key="1">
    <source>
        <dbReference type="ARBA" id="ARBA00004613"/>
    </source>
</evidence>
<protein>
    <submittedName>
        <fullName evidence="11">Angiopoietin-4</fullName>
    </submittedName>
</protein>
<dbReference type="Pfam" id="PF25443">
    <property type="entry name" value="ANG-1"/>
    <property type="match status" value="1"/>
</dbReference>
<feature type="domain" description="Fibrinogen C-terminal" evidence="10">
    <location>
        <begin position="226"/>
        <end position="446"/>
    </location>
</feature>
<dbReference type="InParanoid" id="G5AJQ7"/>
<dbReference type="EMBL" id="JH165525">
    <property type="protein sequence ID" value="EHA97267.1"/>
    <property type="molecule type" value="Genomic_DNA"/>
</dbReference>
<name>G5AJQ7_HETGA</name>